<name>A0A0C2X858_AMAMK</name>
<proteinExistence type="predicted"/>
<keyword evidence="2" id="KW-1185">Reference proteome</keyword>
<accession>A0A0C2X858</accession>
<dbReference type="InParanoid" id="A0A0C2X858"/>
<dbReference type="Proteomes" id="UP000054549">
    <property type="component" value="Unassembled WGS sequence"/>
</dbReference>
<protein>
    <submittedName>
        <fullName evidence="1">Uncharacterized protein</fullName>
    </submittedName>
</protein>
<organism evidence="1 2">
    <name type="scientific">Amanita muscaria (strain Koide BX008)</name>
    <dbReference type="NCBI Taxonomy" id="946122"/>
    <lineage>
        <taxon>Eukaryota</taxon>
        <taxon>Fungi</taxon>
        <taxon>Dikarya</taxon>
        <taxon>Basidiomycota</taxon>
        <taxon>Agaricomycotina</taxon>
        <taxon>Agaricomycetes</taxon>
        <taxon>Agaricomycetidae</taxon>
        <taxon>Agaricales</taxon>
        <taxon>Pluteineae</taxon>
        <taxon>Amanitaceae</taxon>
        <taxon>Amanita</taxon>
    </lineage>
</organism>
<evidence type="ECO:0000313" key="2">
    <source>
        <dbReference type="Proteomes" id="UP000054549"/>
    </source>
</evidence>
<sequence length="65" mass="6819">MITYTLPNSAAPGAATKRQLGSDIADQLFAPDVTEVPCILSRSTSAQLAPTAAAHFFESESFSCN</sequence>
<evidence type="ECO:0000313" key="1">
    <source>
        <dbReference type="EMBL" id="KIL70502.1"/>
    </source>
</evidence>
<gene>
    <name evidence="1" type="ORF">M378DRAFT_156655</name>
</gene>
<dbReference type="EMBL" id="KN818224">
    <property type="protein sequence ID" value="KIL70502.1"/>
    <property type="molecule type" value="Genomic_DNA"/>
</dbReference>
<dbReference type="AlphaFoldDB" id="A0A0C2X858"/>
<reference evidence="1 2" key="1">
    <citation type="submission" date="2014-04" db="EMBL/GenBank/DDBJ databases">
        <title>Evolutionary Origins and Diversification of the Mycorrhizal Mutualists.</title>
        <authorList>
            <consortium name="DOE Joint Genome Institute"/>
            <consortium name="Mycorrhizal Genomics Consortium"/>
            <person name="Kohler A."/>
            <person name="Kuo A."/>
            <person name="Nagy L.G."/>
            <person name="Floudas D."/>
            <person name="Copeland A."/>
            <person name="Barry K.W."/>
            <person name="Cichocki N."/>
            <person name="Veneault-Fourrey C."/>
            <person name="LaButti K."/>
            <person name="Lindquist E.A."/>
            <person name="Lipzen A."/>
            <person name="Lundell T."/>
            <person name="Morin E."/>
            <person name="Murat C."/>
            <person name="Riley R."/>
            <person name="Ohm R."/>
            <person name="Sun H."/>
            <person name="Tunlid A."/>
            <person name="Henrissat B."/>
            <person name="Grigoriev I.V."/>
            <person name="Hibbett D.S."/>
            <person name="Martin F."/>
        </authorList>
    </citation>
    <scope>NUCLEOTIDE SEQUENCE [LARGE SCALE GENOMIC DNA]</scope>
    <source>
        <strain evidence="1 2">Koide BX008</strain>
    </source>
</reference>
<dbReference type="HOGENOM" id="CLU_2849213_0_0_1"/>